<reference evidence="1" key="1">
    <citation type="journal article" date="2007" name="J. Exp. Med.">
        <title>A CD8+ T cell immune evasion protein specific to Epstein-Barr virus and its close relatives in Old World primates.</title>
        <authorList>
            <person name="Hislop A.D."/>
            <person name="Ressing M.E."/>
            <person name="van Leeuwen D."/>
            <person name="Pudney V.A."/>
            <person name="Horst D."/>
            <person name="Koppers-Lalic D."/>
            <person name="Croft N.P."/>
            <person name="Neefjes J.J."/>
            <person name="Rickinson A.B."/>
            <person name="Wiertz E.J."/>
        </authorList>
    </citation>
    <scope>NUCLEOTIDE SEQUENCE</scope>
</reference>
<dbReference type="InterPro" id="IPR058026">
    <property type="entry name" value="BNLF2a"/>
</dbReference>
<sequence length="59" mass="6335">MVFVVHRALLDQQSAATGLPGPGEEQRLSHCPSTCEGDDLRLCLVLCCVLLGLLCLLLI</sequence>
<evidence type="ECO:0000313" key="1">
    <source>
        <dbReference type="EMBL" id="ABN04156.1"/>
    </source>
</evidence>
<protein>
    <submittedName>
        <fullName evidence="1">BNLF2a-like protein</fullName>
    </submittedName>
</protein>
<name>A2TJU1_9GAMA</name>
<dbReference type="Pfam" id="PF25740">
    <property type="entry name" value="BNLF2a"/>
    <property type="match status" value="1"/>
</dbReference>
<dbReference type="EMBL" id="EF207712">
    <property type="protein sequence ID" value="ABN04156.1"/>
    <property type="molecule type" value="Genomic_DNA"/>
</dbReference>
<proteinExistence type="predicted"/>
<organism evidence="1">
    <name type="scientific">Panine gammaherpesvirus 1</name>
    <dbReference type="NCBI Taxonomy" id="159602"/>
    <lineage>
        <taxon>Viruses</taxon>
        <taxon>Duplodnaviria</taxon>
        <taxon>Heunggongvirae</taxon>
        <taxon>Peploviricota</taxon>
        <taxon>Herviviricetes</taxon>
        <taxon>Herpesvirales</taxon>
        <taxon>Orthoherpesviridae</taxon>
        <taxon>Gammaherpesvirinae</taxon>
        <taxon>Lymphocryptovirus</taxon>
        <taxon>Lymphocryptovirus paninegamma1</taxon>
    </lineage>
</organism>
<accession>A2TJU1</accession>